<comment type="function">
    <text evidence="1 11">Converts cobyric acid to cobinamide by the addition of aminopropanol on the F carboxylic group.</text>
</comment>
<comment type="caution">
    <text evidence="11">Lacks conserved residue(s) required for the propagation of feature annotation.</text>
</comment>
<dbReference type="GO" id="GO:0005886">
    <property type="term" value="C:plasma membrane"/>
    <property type="evidence" value="ECO:0007669"/>
    <property type="project" value="UniProtKB-SubCell"/>
</dbReference>
<feature type="transmembrane region" description="Helical" evidence="11">
    <location>
        <begin position="142"/>
        <end position="159"/>
    </location>
</feature>
<evidence type="ECO:0000256" key="11">
    <source>
        <dbReference type="HAMAP-Rule" id="MF_00024"/>
    </source>
</evidence>
<sequence length="278" mass="30614">MIELLLALIFEAIKSEPPEKVHPSVAFGKLMGKLYSNFPKTKFFGFVSLTIVVAFALFLSTLPGYFPPPIKELLAAYLLYSSISIRSMVEHARNCLQNGRIVREEVAKIVSRNVSNLDDSKLSSAVIESVAENFVDGVLAPLIYYALFGTSGALVYRAVNVCDAMVGYKDEKFRDFGYFSAKLDDLLNFVPSRISPLLYSPKVVGCAFKKNPKLNGHSIAAMACYLKLKLTKVGSYVVNAGREPNAKDVEKSLKVFIRLSAEAVLLSAALRLASIYTF</sequence>
<dbReference type="GO" id="GO:0015420">
    <property type="term" value="F:ABC-type vitamin B12 transporter activity"/>
    <property type="evidence" value="ECO:0007669"/>
    <property type="project" value="UniProtKB-UniRule"/>
</dbReference>
<dbReference type="PaxDb" id="589924-Ferp_1356"/>
<evidence type="ECO:0000256" key="3">
    <source>
        <dbReference type="ARBA" id="ARBA00004953"/>
    </source>
</evidence>
<dbReference type="InterPro" id="IPR004485">
    <property type="entry name" value="Cobalamin_biosynth_CobD/CbiB"/>
</dbReference>
<evidence type="ECO:0000313" key="13">
    <source>
        <dbReference type="Proteomes" id="UP000002613"/>
    </source>
</evidence>
<evidence type="ECO:0000256" key="2">
    <source>
        <dbReference type="ARBA" id="ARBA00004651"/>
    </source>
</evidence>
<dbReference type="HAMAP" id="MF_00024">
    <property type="entry name" value="CobD_CbiB"/>
    <property type="match status" value="1"/>
</dbReference>
<evidence type="ECO:0000256" key="4">
    <source>
        <dbReference type="ARBA" id="ARBA00006263"/>
    </source>
</evidence>
<keyword evidence="8 11" id="KW-0812">Transmembrane</keyword>
<proteinExistence type="inferred from homology"/>
<dbReference type="RefSeq" id="WP_012965850.1">
    <property type="nucleotide sequence ID" value="NC_013849.1"/>
</dbReference>
<reference evidence="12 13" key="2">
    <citation type="journal article" date="2011" name="Stand. Genomic Sci.">
        <title>Complete genome sequence of Ferroglobus placidus AEDII12DO.</title>
        <authorList>
            <person name="Anderson I."/>
            <person name="Risso C."/>
            <person name="Holmes D."/>
            <person name="Lucas S."/>
            <person name="Copeland A."/>
            <person name="Lapidus A."/>
            <person name="Cheng J.F."/>
            <person name="Bruce D."/>
            <person name="Goodwin L."/>
            <person name="Pitluck S."/>
            <person name="Saunders E."/>
            <person name="Brettin T."/>
            <person name="Detter J.C."/>
            <person name="Han C."/>
            <person name="Tapia R."/>
            <person name="Larimer F."/>
            <person name="Land M."/>
            <person name="Hauser L."/>
            <person name="Woyke T."/>
            <person name="Lovley D."/>
            <person name="Kyrpides N."/>
            <person name="Ivanova N."/>
        </authorList>
    </citation>
    <scope>NUCLEOTIDE SEQUENCE [LARGE SCALE GENOMIC DNA]</scope>
    <source>
        <strain evidence="13">DSM 10642 / AEDII12DO</strain>
    </source>
</reference>
<dbReference type="AlphaFoldDB" id="D3RYE4"/>
<dbReference type="Proteomes" id="UP000002613">
    <property type="component" value="Chromosome"/>
</dbReference>
<organism evidence="12 13">
    <name type="scientific">Ferroglobus placidus (strain DSM 10642 / AEDII12DO)</name>
    <dbReference type="NCBI Taxonomy" id="589924"/>
    <lineage>
        <taxon>Archaea</taxon>
        <taxon>Methanobacteriati</taxon>
        <taxon>Methanobacteriota</taxon>
        <taxon>Archaeoglobi</taxon>
        <taxon>Archaeoglobales</taxon>
        <taxon>Archaeoglobaceae</taxon>
        <taxon>Ferroglobus</taxon>
    </lineage>
</organism>
<keyword evidence="9 11" id="KW-1133">Transmembrane helix</keyword>
<evidence type="ECO:0000256" key="8">
    <source>
        <dbReference type="ARBA" id="ARBA00022692"/>
    </source>
</evidence>
<evidence type="ECO:0000256" key="10">
    <source>
        <dbReference type="ARBA" id="ARBA00023136"/>
    </source>
</evidence>
<evidence type="ECO:0000256" key="1">
    <source>
        <dbReference type="ARBA" id="ARBA00003384"/>
    </source>
</evidence>
<comment type="similarity">
    <text evidence="4 11">Belongs to the CobD/CbiB family.</text>
</comment>
<dbReference type="GO" id="GO:0048472">
    <property type="term" value="F:threonine-phosphate decarboxylase activity"/>
    <property type="evidence" value="ECO:0007669"/>
    <property type="project" value="InterPro"/>
</dbReference>
<dbReference type="eggNOG" id="arCOG04274">
    <property type="taxonomic scope" value="Archaea"/>
</dbReference>
<dbReference type="OrthoDB" id="46105at2157"/>
<dbReference type="UniPathway" id="UPA00148"/>
<dbReference type="Pfam" id="PF03186">
    <property type="entry name" value="CobD_Cbib"/>
    <property type="match status" value="1"/>
</dbReference>
<keyword evidence="10 11" id="KW-0472">Membrane</keyword>
<dbReference type="HOGENOM" id="CLU_054212_0_2_2"/>
<dbReference type="GeneID" id="8778872"/>
<dbReference type="PANTHER" id="PTHR34308">
    <property type="entry name" value="COBALAMIN BIOSYNTHESIS PROTEIN CBIB"/>
    <property type="match status" value="1"/>
</dbReference>
<name>D3RYE4_FERPA</name>
<comment type="pathway">
    <text evidence="3 11">Cofactor biosynthesis; adenosylcobalamin biosynthesis.</text>
</comment>
<accession>D3RYE4</accession>
<keyword evidence="13" id="KW-1185">Reference proteome</keyword>
<dbReference type="STRING" id="589924.Ferp_1356"/>
<dbReference type="KEGG" id="fpl:Ferp_1356"/>
<evidence type="ECO:0000256" key="6">
    <source>
        <dbReference type="ARBA" id="ARBA00022475"/>
    </source>
</evidence>
<evidence type="ECO:0000256" key="7">
    <source>
        <dbReference type="ARBA" id="ARBA00022573"/>
    </source>
</evidence>
<gene>
    <name evidence="11" type="primary">cobD</name>
    <name evidence="12" type="ordered locus">Ferp_1356</name>
</gene>
<comment type="subcellular location">
    <subcellularLocation>
        <location evidence="2 11">Cell membrane</location>
        <topology evidence="2 11">Multi-pass membrane protein</topology>
    </subcellularLocation>
</comment>
<dbReference type="GO" id="GO:0009236">
    <property type="term" value="P:cobalamin biosynthetic process"/>
    <property type="evidence" value="ECO:0007669"/>
    <property type="project" value="UniProtKB-UniRule"/>
</dbReference>
<reference evidence="13" key="1">
    <citation type="submission" date="2010-02" db="EMBL/GenBank/DDBJ databases">
        <title>Complete sequence of Ferroglobus placidus DSM 10642.</title>
        <authorList>
            <consortium name="US DOE Joint Genome Institute"/>
            <person name="Lucas S."/>
            <person name="Copeland A."/>
            <person name="Lapidus A."/>
            <person name="Cheng J.-F."/>
            <person name="Bruce D."/>
            <person name="Goodwin L."/>
            <person name="Pitluck S."/>
            <person name="Saunders E."/>
            <person name="Brettin T."/>
            <person name="Detter J.C."/>
            <person name="Han C."/>
            <person name="Tapia R."/>
            <person name="Larimer F."/>
            <person name="Land M."/>
            <person name="Hauser L."/>
            <person name="Kyrpides N."/>
            <person name="Ivanova N."/>
            <person name="Holmes D."/>
            <person name="Lovley D."/>
            <person name="Kyrpides N."/>
            <person name="Anderson I.J."/>
            <person name="Woyke T."/>
        </authorList>
    </citation>
    <scope>NUCLEOTIDE SEQUENCE [LARGE SCALE GENOMIC DNA]</scope>
    <source>
        <strain evidence="13">DSM 10642 / AEDII12DO</strain>
    </source>
</reference>
<dbReference type="NCBIfam" id="TIGR00380">
    <property type="entry name" value="cobal_cbiB"/>
    <property type="match status" value="1"/>
</dbReference>
<dbReference type="PANTHER" id="PTHR34308:SF1">
    <property type="entry name" value="COBALAMIN BIOSYNTHESIS PROTEIN CBIB"/>
    <property type="match status" value="1"/>
</dbReference>
<evidence type="ECO:0000313" key="12">
    <source>
        <dbReference type="EMBL" id="ADC65507.1"/>
    </source>
</evidence>
<keyword evidence="7 11" id="KW-0169">Cobalamin biosynthesis</keyword>
<dbReference type="EMBL" id="CP001899">
    <property type="protein sequence ID" value="ADC65507.1"/>
    <property type="molecule type" value="Genomic_DNA"/>
</dbReference>
<keyword evidence="6 11" id="KW-1003">Cell membrane</keyword>
<evidence type="ECO:0000256" key="5">
    <source>
        <dbReference type="ARBA" id="ARBA00016185"/>
    </source>
</evidence>
<protein>
    <recommendedName>
        <fullName evidence="5 11">Probable cobalamin biosynthesis protein CobD</fullName>
    </recommendedName>
</protein>
<feature type="transmembrane region" description="Helical" evidence="11">
    <location>
        <begin position="43"/>
        <end position="66"/>
    </location>
</feature>
<evidence type="ECO:0000256" key="9">
    <source>
        <dbReference type="ARBA" id="ARBA00022989"/>
    </source>
</evidence>